<proteinExistence type="predicted"/>
<dbReference type="GeneID" id="9682002"/>
<accession>C1ML47</accession>
<reference evidence="1 2" key="1">
    <citation type="journal article" date="2009" name="Science">
        <title>Green evolution and dynamic adaptations revealed by genomes of the marine picoeukaryotes Micromonas.</title>
        <authorList>
            <person name="Worden A.Z."/>
            <person name="Lee J.H."/>
            <person name="Mock T."/>
            <person name="Rouze P."/>
            <person name="Simmons M.P."/>
            <person name="Aerts A.L."/>
            <person name="Allen A.E."/>
            <person name="Cuvelier M.L."/>
            <person name="Derelle E."/>
            <person name="Everett M.V."/>
            <person name="Foulon E."/>
            <person name="Grimwood J."/>
            <person name="Gundlach H."/>
            <person name="Henrissat B."/>
            <person name="Napoli C."/>
            <person name="McDonald S.M."/>
            <person name="Parker M.S."/>
            <person name="Rombauts S."/>
            <person name="Salamov A."/>
            <person name="Von Dassow P."/>
            <person name="Badger J.H."/>
            <person name="Coutinho P.M."/>
            <person name="Demir E."/>
            <person name="Dubchak I."/>
            <person name="Gentemann C."/>
            <person name="Eikrem W."/>
            <person name="Gready J.E."/>
            <person name="John U."/>
            <person name="Lanier W."/>
            <person name="Lindquist E.A."/>
            <person name="Lucas S."/>
            <person name="Mayer K.F."/>
            <person name="Moreau H."/>
            <person name="Not F."/>
            <person name="Otillar R."/>
            <person name="Panaud O."/>
            <person name="Pangilinan J."/>
            <person name="Paulsen I."/>
            <person name="Piegu B."/>
            <person name="Poliakov A."/>
            <person name="Robbens S."/>
            <person name="Schmutz J."/>
            <person name="Toulza E."/>
            <person name="Wyss T."/>
            <person name="Zelensky A."/>
            <person name="Zhou K."/>
            <person name="Armbrust E.V."/>
            <person name="Bhattacharya D."/>
            <person name="Goodenough U.W."/>
            <person name="Van de Peer Y."/>
            <person name="Grigoriev I.V."/>
        </authorList>
    </citation>
    <scope>NUCLEOTIDE SEQUENCE [LARGE SCALE GENOMIC DNA]</scope>
    <source>
        <strain evidence="1 2">CCMP1545</strain>
    </source>
</reference>
<protein>
    <submittedName>
        <fullName evidence="1">Predicted protein</fullName>
    </submittedName>
</protein>
<dbReference type="EMBL" id="GG663736">
    <property type="protein sequence ID" value="EEH59487.1"/>
    <property type="molecule type" value="Genomic_DNA"/>
</dbReference>
<gene>
    <name evidence="1" type="ORF">MICPUCDRAFT_64812</name>
</gene>
<dbReference type="Proteomes" id="UP000001876">
    <property type="component" value="Unassembled WGS sequence"/>
</dbReference>
<name>C1ML47_MICPC</name>
<dbReference type="RefSeq" id="XP_003056111.1">
    <property type="nucleotide sequence ID" value="XM_003056065.1"/>
</dbReference>
<evidence type="ECO:0000313" key="1">
    <source>
        <dbReference type="EMBL" id="EEH59487.1"/>
    </source>
</evidence>
<keyword evidence="2" id="KW-1185">Reference proteome</keyword>
<evidence type="ECO:0000313" key="2">
    <source>
        <dbReference type="Proteomes" id="UP000001876"/>
    </source>
</evidence>
<dbReference type="AlphaFoldDB" id="C1ML47"/>
<dbReference type="KEGG" id="mpp:MICPUCDRAFT_64812"/>
<organism evidence="2">
    <name type="scientific">Micromonas pusilla (strain CCMP1545)</name>
    <name type="common">Picoplanktonic green alga</name>
    <dbReference type="NCBI Taxonomy" id="564608"/>
    <lineage>
        <taxon>Eukaryota</taxon>
        <taxon>Viridiplantae</taxon>
        <taxon>Chlorophyta</taxon>
        <taxon>Mamiellophyceae</taxon>
        <taxon>Mamiellales</taxon>
        <taxon>Mamiellaceae</taxon>
        <taxon>Micromonas</taxon>
    </lineage>
</organism>
<sequence>MALLMTGQRRNTTGGRSAKVRVFQSWHTFHDLTDGQKVFNALQRRVIHVETYSKFSPKHPTIIS</sequence>